<protein>
    <recommendedName>
        <fullName evidence="5">Pectate lyase C</fullName>
    </recommendedName>
</protein>
<evidence type="ECO:0000313" key="3">
    <source>
        <dbReference type="EMBL" id="KAL3773050.1"/>
    </source>
</evidence>
<accession>A0ABD3NAK8</accession>
<feature type="compositionally biased region" description="Acidic residues" evidence="1">
    <location>
        <begin position="578"/>
        <end position="590"/>
    </location>
</feature>
<keyword evidence="2" id="KW-0812">Transmembrane</keyword>
<dbReference type="InterPro" id="IPR011050">
    <property type="entry name" value="Pectin_lyase_fold/virulence"/>
</dbReference>
<feature type="compositionally biased region" description="Low complexity" evidence="1">
    <location>
        <begin position="147"/>
        <end position="163"/>
    </location>
</feature>
<proteinExistence type="predicted"/>
<comment type="caution">
    <text evidence="3">The sequence shown here is derived from an EMBL/GenBank/DDBJ whole genome shotgun (WGS) entry which is preliminary data.</text>
</comment>
<keyword evidence="4" id="KW-1185">Reference proteome</keyword>
<gene>
    <name evidence="3" type="ORF">ACHAW5_000467</name>
</gene>
<evidence type="ECO:0000256" key="2">
    <source>
        <dbReference type="SAM" id="Phobius"/>
    </source>
</evidence>
<name>A0ABD3NAK8_9STRA</name>
<feature type="transmembrane region" description="Helical" evidence="2">
    <location>
        <begin position="1181"/>
        <end position="1203"/>
    </location>
</feature>
<sequence>MPTYSPTVTSEPTTTTRAPTYEPTLMGDTVSPTIGVVTYAPITYRPTEFPTSSIREPKEPTRSPKPTILPFIVGLVDPDGGGVNGTNGTSTINITALALAGGGLDTDGDGIVSEGETFSIPEDAGVDLGSLSPTVSLSPLFAFSAPSPASGGTMPPGTTPTPSAGGGTMPPGTTPTPSAGGGTMPPGTTPTPSAGGGTKPPGTTPTPSAGGGTMPPGTTLTPSAGGGTMPPGTTSPPAVAGSTPPQAVAGPTLSPSPTSVLSAVDDASSSAGNTLDEFMNDRGRRRRRAQDNDDGATLSLTFTTSNSTGASNVTAVNASAAAPASSAASAETKPTKVTFQICPDTKLSFTDTFSLVESPPIILETPARHPIDIICLNEVKDNSLSTTTPMTATETLKGGGCVMSGGVVHILIEHVPQTRAADASGSTLPSAAAITTTAGEGEMSAGQEGHPINIWGITFRGASNTSILMNDPRGNITFKNCSWEDNIGEATMTIDGRYNASTTEDHDDDDSDEVGAVDFEGELDPLYPDEEPIVDDGTDDLIIDFDNLEDMTVSFESTSTSSTMSFDAMTSTVANDSYDDDSTFEQEDSEVEVKPSSTSSTVAYDIETETGSTAAVGSATLPGGFEFNLDGNRWRGLLDDGSIEENEGLPSISDIKDLEERISMRAMQSLEIEEVTHRSNIFIEGCSFRGDKGNATVLLSSYVKETKLSEEEENANLLDELLNDRRQRRGIRYLQAYSAPRLTHSIHLVMKMTSFISNHVDTSIIENYGGRLQLSNCAFINNTAESIIRSEDGIVAIASTEFYGNDVRGNGSQIVLDSESALEANEDNCVAATDDPLPGGGDGNTNVTSASARSCIGINAGGVCSVFKPCMISTSVSEQMGSCFSDWDELVVAIRYRPSTERDFIICPGSTLRATTAPVIIDGNYITIQCGTEWDKDCVISGGYSHFHIVGSSKGVQLARLTMSGATGSSIMALGNKGATLNLQDCEWIKNEGGSAILINNEQIMKLPEKGPLDIIQLLSSSPTAAMSVDVIDCIFASNTHSFGAIANIGGTLTVSRSRFIENSGLGGEIVVTNYGNSEVRESCFNSASSMAPGTIFIQDGSSIRNKDNFGFQNTAGGYGNGSSCVDVFLEMKDVNCLVDGTMDCNGICEPFTSAACPIDTGDKIRIPHYNDDEESYSSNIVPIIVAAIVSAFIVFGFIGIIMRRRKALKRESDDVQSGGRGICCCKRNNGNRDDNNDEEMEDFDIDENVP</sequence>
<reference evidence="3 4" key="1">
    <citation type="submission" date="2024-10" db="EMBL/GenBank/DDBJ databases">
        <title>Updated reference genomes for cyclostephanoid diatoms.</title>
        <authorList>
            <person name="Roberts W.R."/>
            <person name="Alverson A.J."/>
        </authorList>
    </citation>
    <scope>NUCLEOTIDE SEQUENCE [LARGE SCALE GENOMIC DNA]</scope>
    <source>
        <strain evidence="3 4">AJA276-08</strain>
    </source>
</reference>
<dbReference type="SUPFAM" id="SSF51126">
    <property type="entry name" value="Pectin lyase-like"/>
    <property type="match status" value="1"/>
</dbReference>
<dbReference type="AlphaFoldDB" id="A0ABD3NAK8"/>
<feature type="compositionally biased region" description="Low complexity" evidence="1">
    <location>
        <begin position="1"/>
        <end position="24"/>
    </location>
</feature>
<feature type="region of interest" description="Disordered" evidence="1">
    <location>
        <begin position="1"/>
        <end position="26"/>
    </location>
</feature>
<evidence type="ECO:0000313" key="4">
    <source>
        <dbReference type="Proteomes" id="UP001530315"/>
    </source>
</evidence>
<feature type="compositionally biased region" description="Low complexity" evidence="1">
    <location>
        <begin position="295"/>
        <end position="309"/>
    </location>
</feature>
<dbReference type="EMBL" id="JALLAZ020001555">
    <property type="protein sequence ID" value="KAL3773050.1"/>
    <property type="molecule type" value="Genomic_DNA"/>
</dbReference>
<feature type="compositionally biased region" description="Low complexity" evidence="1">
    <location>
        <begin position="251"/>
        <end position="271"/>
    </location>
</feature>
<evidence type="ECO:0000256" key="1">
    <source>
        <dbReference type="SAM" id="MobiDB-lite"/>
    </source>
</evidence>
<evidence type="ECO:0008006" key="5">
    <source>
        <dbReference type="Google" id="ProtNLM"/>
    </source>
</evidence>
<dbReference type="Proteomes" id="UP001530315">
    <property type="component" value="Unassembled WGS sequence"/>
</dbReference>
<feature type="region of interest" description="Disordered" evidence="1">
    <location>
        <begin position="147"/>
        <end position="309"/>
    </location>
</feature>
<feature type="region of interest" description="Disordered" evidence="1">
    <location>
        <begin position="578"/>
        <end position="599"/>
    </location>
</feature>
<keyword evidence="2" id="KW-0472">Membrane</keyword>
<organism evidence="3 4">
    <name type="scientific">Stephanodiscus triporus</name>
    <dbReference type="NCBI Taxonomy" id="2934178"/>
    <lineage>
        <taxon>Eukaryota</taxon>
        <taxon>Sar</taxon>
        <taxon>Stramenopiles</taxon>
        <taxon>Ochrophyta</taxon>
        <taxon>Bacillariophyta</taxon>
        <taxon>Coscinodiscophyceae</taxon>
        <taxon>Thalassiosirophycidae</taxon>
        <taxon>Stephanodiscales</taxon>
        <taxon>Stephanodiscaceae</taxon>
        <taxon>Stephanodiscus</taxon>
    </lineage>
</organism>
<keyword evidence="2" id="KW-1133">Transmembrane helix</keyword>